<dbReference type="InterPro" id="IPR035896">
    <property type="entry name" value="AN1-like_Znf"/>
</dbReference>
<evidence type="ECO:0000259" key="7">
    <source>
        <dbReference type="PROSITE" id="PS50157"/>
    </source>
</evidence>
<keyword evidence="10" id="KW-1185">Reference proteome</keyword>
<dbReference type="PANTHER" id="PTHR14677:SF27">
    <property type="entry name" value="ZINC FINGER AN1 AND C2H2 DOMAIN-CONTAINING STRESS-ASSOCIATED PROTEIN 11"/>
    <property type="match status" value="1"/>
</dbReference>
<dbReference type="GO" id="GO:0005737">
    <property type="term" value="C:cytoplasm"/>
    <property type="evidence" value="ECO:0007669"/>
    <property type="project" value="TreeGrafter"/>
</dbReference>
<feature type="domain" description="AN1-type" evidence="8">
    <location>
        <begin position="95"/>
        <end position="145"/>
    </location>
</feature>
<dbReference type="Pfam" id="PF01428">
    <property type="entry name" value="zf-AN1"/>
    <property type="match status" value="2"/>
</dbReference>
<organism evidence="9 10">
    <name type="scientific">Cinnamomum micranthum f. kanehirae</name>
    <dbReference type="NCBI Taxonomy" id="337451"/>
    <lineage>
        <taxon>Eukaryota</taxon>
        <taxon>Viridiplantae</taxon>
        <taxon>Streptophyta</taxon>
        <taxon>Embryophyta</taxon>
        <taxon>Tracheophyta</taxon>
        <taxon>Spermatophyta</taxon>
        <taxon>Magnoliopsida</taxon>
        <taxon>Magnoliidae</taxon>
        <taxon>Laurales</taxon>
        <taxon>Lauraceae</taxon>
        <taxon>Cinnamomum</taxon>
    </lineage>
</organism>
<comment type="function">
    <text evidence="1">May be involved in environmental stress response.</text>
</comment>
<evidence type="ECO:0000256" key="2">
    <source>
        <dbReference type="ARBA" id="ARBA00022723"/>
    </source>
</evidence>
<comment type="caution">
    <text evidence="9">The sequence shown here is derived from an EMBL/GenBank/DDBJ whole genome shotgun (WGS) entry which is preliminary data.</text>
</comment>
<dbReference type="OrthoDB" id="431929at2759"/>
<keyword evidence="3" id="KW-0677">Repeat</keyword>
<evidence type="ECO:0000313" key="10">
    <source>
        <dbReference type="Proteomes" id="UP000283530"/>
    </source>
</evidence>
<dbReference type="EMBL" id="QPKB01000001">
    <property type="protein sequence ID" value="RWR72666.1"/>
    <property type="molecule type" value="Genomic_DNA"/>
</dbReference>
<evidence type="ECO:0000256" key="5">
    <source>
        <dbReference type="ARBA" id="ARBA00022833"/>
    </source>
</evidence>
<dbReference type="Gene3D" id="4.10.1110.10">
    <property type="entry name" value="AN1-like Zinc finger"/>
    <property type="match status" value="2"/>
</dbReference>
<feature type="domain" description="C2H2-type" evidence="7">
    <location>
        <begin position="248"/>
        <end position="276"/>
    </location>
</feature>
<name>A0A443N2D2_9MAGN</name>
<dbReference type="SUPFAM" id="SSF118310">
    <property type="entry name" value="AN1-like Zinc finger"/>
    <property type="match status" value="2"/>
</dbReference>
<evidence type="ECO:0000256" key="6">
    <source>
        <dbReference type="PROSITE-ProRule" id="PRU00042"/>
    </source>
</evidence>
<dbReference type="GO" id="GO:0008270">
    <property type="term" value="F:zinc ion binding"/>
    <property type="evidence" value="ECO:0007669"/>
    <property type="project" value="UniProtKB-KW"/>
</dbReference>
<dbReference type="Proteomes" id="UP000283530">
    <property type="component" value="Unassembled WGS sequence"/>
</dbReference>
<accession>A0A443N2D2</accession>
<dbReference type="PROSITE" id="PS50157">
    <property type="entry name" value="ZINC_FINGER_C2H2_2"/>
    <property type="match status" value="1"/>
</dbReference>
<dbReference type="InterPro" id="IPR057357">
    <property type="entry name" value="Znf-C2H2_ZFAND2A/B"/>
</dbReference>
<dbReference type="InterPro" id="IPR000058">
    <property type="entry name" value="Znf_AN1"/>
</dbReference>
<dbReference type="STRING" id="337451.A0A443N2D2"/>
<keyword evidence="5" id="KW-0862">Zinc</keyword>
<dbReference type="SMART" id="SM00154">
    <property type="entry name" value="ZnF_AN1"/>
    <property type="match status" value="2"/>
</dbReference>
<feature type="domain" description="AN1-type" evidence="8">
    <location>
        <begin position="7"/>
        <end position="55"/>
    </location>
</feature>
<gene>
    <name evidence="9" type="ORF">CKAN_00090300</name>
</gene>
<dbReference type="Gene3D" id="3.30.160.60">
    <property type="entry name" value="Classic Zinc Finger"/>
    <property type="match status" value="1"/>
</dbReference>
<evidence type="ECO:0000256" key="4">
    <source>
        <dbReference type="ARBA" id="ARBA00022771"/>
    </source>
</evidence>
<dbReference type="Pfam" id="PF25403">
    <property type="entry name" value="zf-C2H2_ZFAND2"/>
    <property type="match status" value="1"/>
</dbReference>
<dbReference type="PROSITE" id="PS00028">
    <property type="entry name" value="ZINC_FINGER_C2H2_1"/>
    <property type="match status" value="2"/>
</dbReference>
<evidence type="ECO:0000313" key="9">
    <source>
        <dbReference type="EMBL" id="RWR72666.1"/>
    </source>
</evidence>
<evidence type="ECO:0000259" key="8">
    <source>
        <dbReference type="PROSITE" id="PS51039"/>
    </source>
</evidence>
<sequence length="277" mass="30527">MGTPEFPNLGKHCSVEDCNLLDFLPFTCDRCKQVFCSKHRSYMNHSCTRASLQDVTVQVCPHCAKGVRMFPYEDPAITWNSHINTDCDPSNSQKGTNKRRCPAPRCREILSLSNTIRCRDCAIEHCLKHRFGPDHNCPGPKKPDAGFPFIGLLSRSQKDESRLTTPNSSGALPLWTTKFLSSSMAKLSTATTQALQKAKDGMAQNNSGVVEECVQCRARFSAVTDLIEHVKRFHGGGGRAGPNKVTIDVCPMCSRGFRDADSLVQHIDRDHGGASDA</sequence>
<dbReference type="PANTHER" id="PTHR14677">
    <property type="entry name" value="ARSENITE INDUCUBLE RNA ASSOCIATED PROTEIN AIP-1-RELATED"/>
    <property type="match status" value="1"/>
</dbReference>
<dbReference type="AlphaFoldDB" id="A0A443N2D2"/>
<dbReference type="SMART" id="SM00355">
    <property type="entry name" value="ZnF_C2H2"/>
    <property type="match status" value="2"/>
</dbReference>
<dbReference type="PROSITE" id="PS51039">
    <property type="entry name" value="ZF_AN1"/>
    <property type="match status" value="2"/>
</dbReference>
<dbReference type="InterPro" id="IPR013087">
    <property type="entry name" value="Znf_C2H2_type"/>
</dbReference>
<keyword evidence="4 6" id="KW-0863">Zinc-finger</keyword>
<proteinExistence type="predicted"/>
<evidence type="ECO:0000256" key="3">
    <source>
        <dbReference type="ARBA" id="ARBA00022737"/>
    </source>
</evidence>
<keyword evidence="2" id="KW-0479">Metal-binding</keyword>
<evidence type="ECO:0000256" key="1">
    <source>
        <dbReference type="ARBA" id="ARBA00003732"/>
    </source>
</evidence>
<protein>
    <submittedName>
        <fullName evidence="9">Zinc finger protein</fullName>
    </submittedName>
</protein>
<reference evidence="9 10" key="1">
    <citation type="journal article" date="2019" name="Nat. Plants">
        <title>Stout camphor tree genome fills gaps in understanding of flowering plant genome evolution.</title>
        <authorList>
            <person name="Chaw S.M."/>
            <person name="Liu Y.C."/>
            <person name="Wu Y.W."/>
            <person name="Wang H.Y."/>
            <person name="Lin C.I."/>
            <person name="Wu C.S."/>
            <person name="Ke H.M."/>
            <person name="Chang L.Y."/>
            <person name="Hsu C.Y."/>
            <person name="Yang H.T."/>
            <person name="Sudianto E."/>
            <person name="Hsu M.H."/>
            <person name="Wu K.P."/>
            <person name="Wang L.N."/>
            <person name="Leebens-Mack J.H."/>
            <person name="Tsai I.J."/>
        </authorList>
    </citation>
    <scope>NUCLEOTIDE SEQUENCE [LARGE SCALE GENOMIC DNA]</scope>
    <source>
        <strain evidence="10">cv. Chaw 1501</strain>
        <tissue evidence="9">Young leaves</tissue>
    </source>
</reference>